<dbReference type="InterPro" id="IPR000743">
    <property type="entry name" value="Glyco_hydro_28"/>
</dbReference>
<dbReference type="OrthoDB" id="9795222at2"/>
<dbReference type="InterPro" id="IPR011050">
    <property type="entry name" value="Pectin_lyase_fold/virulence"/>
</dbReference>
<dbReference type="SUPFAM" id="SSF51126">
    <property type="entry name" value="Pectin lyase-like"/>
    <property type="match status" value="1"/>
</dbReference>
<dbReference type="InterPro" id="IPR012334">
    <property type="entry name" value="Pectin_lyas_fold"/>
</dbReference>
<name>A0A2J0Q382_9ENTR</name>
<sequence length="430" mass="47439">MKAVSILTCGADPTAQRLSTSAIQQAINRAQQNDVIVIPQGRFLTGALFLKSGVSLRLDAGAQLVGSQDLADYPLINTRVAGIDMRWPAGIINIIDCENVSITGTGTIDGQGVIWWRRFWGDDERSGMVGDYSARGLRWVVDYDCQRPRNILVFESQSILLRDVTSRESGFWNVHLCYSRHITVEGMQISNSAGPSTDGIDIDSCEQVRVERCIVSCNDDNICIKSGRGREAAQKARTARDIVIRGCTLNKGSGITLGSETSGGIERVLIEDNAFNGTGVGFRIKSARNRGGFIRDITVQNLHLTDVRFPVLIQLNWFPQYSYGDWGNLSDKPEHWRKLAEGVEGEAGLTAVSGLTIKNMTARRSDNKYFSRAFFIEGYPERPVTGLTLDGILIDASEFGKISGVDGLRFKDVQVTAVENTQDRNDSYER</sequence>
<dbReference type="Pfam" id="PF00295">
    <property type="entry name" value="Glyco_hydro_28"/>
    <property type="match status" value="1"/>
</dbReference>
<dbReference type="EMBL" id="NEEW01000002">
    <property type="protein sequence ID" value="PJD87728.1"/>
    <property type="molecule type" value="Genomic_DNA"/>
</dbReference>
<dbReference type="RefSeq" id="WP_047717515.1">
    <property type="nucleotide sequence ID" value="NZ_CP060480.1"/>
</dbReference>
<organism evidence="5 6">
    <name type="scientific">Enterobacter hormaechei</name>
    <dbReference type="NCBI Taxonomy" id="158836"/>
    <lineage>
        <taxon>Bacteria</taxon>
        <taxon>Pseudomonadati</taxon>
        <taxon>Pseudomonadota</taxon>
        <taxon>Gammaproteobacteria</taxon>
        <taxon>Enterobacterales</taxon>
        <taxon>Enterobacteriaceae</taxon>
        <taxon>Enterobacter</taxon>
        <taxon>Enterobacter cloacae complex</taxon>
    </lineage>
</organism>
<evidence type="ECO:0000313" key="6">
    <source>
        <dbReference type="Proteomes" id="UP000229974"/>
    </source>
</evidence>
<dbReference type="InterPro" id="IPR006626">
    <property type="entry name" value="PbH1"/>
</dbReference>
<dbReference type="InterPro" id="IPR051801">
    <property type="entry name" value="GH28_Enzymes"/>
</dbReference>
<comment type="caution">
    <text evidence="5">The sequence shown here is derived from an EMBL/GenBank/DDBJ whole genome shotgun (WGS) entry which is preliminary data.</text>
</comment>
<dbReference type="Proteomes" id="UP000229974">
    <property type="component" value="Unassembled WGS sequence"/>
</dbReference>
<gene>
    <name evidence="5" type="ORF">B9Q30_05480</name>
</gene>
<dbReference type="SMART" id="SM00710">
    <property type="entry name" value="PbH1"/>
    <property type="match status" value="5"/>
</dbReference>
<dbReference type="AlphaFoldDB" id="A0A2J0Q382"/>
<keyword evidence="3 4" id="KW-0326">Glycosidase</keyword>
<evidence type="ECO:0000256" key="2">
    <source>
        <dbReference type="ARBA" id="ARBA00022801"/>
    </source>
</evidence>
<dbReference type="GO" id="GO:0005975">
    <property type="term" value="P:carbohydrate metabolic process"/>
    <property type="evidence" value="ECO:0007669"/>
    <property type="project" value="InterPro"/>
</dbReference>
<evidence type="ECO:0000313" key="5">
    <source>
        <dbReference type="EMBL" id="PJD87728.1"/>
    </source>
</evidence>
<protein>
    <submittedName>
        <fullName evidence="5">Glycoside hydrolase</fullName>
    </submittedName>
</protein>
<keyword evidence="2 4" id="KW-0378">Hydrolase</keyword>
<dbReference type="STRING" id="299766.BFV68_10830"/>
<dbReference type="PANTHER" id="PTHR31339:SF9">
    <property type="entry name" value="PLASMIN AND FIBRONECTIN-BINDING PROTEIN A"/>
    <property type="match status" value="1"/>
</dbReference>
<dbReference type="PANTHER" id="PTHR31339">
    <property type="entry name" value="PECTIN LYASE-RELATED"/>
    <property type="match status" value="1"/>
</dbReference>
<evidence type="ECO:0000256" key="3">
    <source>
        <dbReference type="ARBA" id="ARBA00023295"/>
    </source>
</evidence>
<dbReference type="Gene3D" id="2.160.20.10">
    <property type="entry name" value="Single-stranded right-handed beta-helix, Pectin lyase-like"/>
    <property type="match status" value="1"/>
</dbReference>
<reference evidence="5 6" key="1">
    <citation type="journal article" date="2017" name="J. Antimicrob. Chemother.">
        <title>Characterization of the population structure, drug resistance mechanisms and plasmids of the community-associated Enterobacter cloacae complex in China.</title>
        <authorList>
            <person name="Zhou K."/>
            <person name="Yu W."/>
            <person name="Cao X."/>
            <person name="Shen P."/>
            <person name="Lu H."/>
            <person name="Luo Q."/>
            <person name="Rossen J.W.A."/>
            <person name="Xiao Y."/>
        </authorList>
    </citation>
    <scope>NUCLEOTIDE SEQUENCE [LARGE SCALE GENOMIC DNA]</scope>
    <source>
        <strain evidence="5 6">ECC904</strain>
    </source>
</reference>
<accession>A0A2J0Q382</accession>
<dbReference type="GO" id="GO:0004650">
    <property type="term" value="F:polygalacturonase activity"/>
    <property type="evidence" value="ECO:0007669"/>
    <property type="project" value="InterPro"/>
</dbReference>
<evidence type="ECO:0000256" key="1">
    <source>
        <dbReference type="ARBA" id="ARBA00008834"/>
    </source>
</evidence>
<comment type="similarity">
    <text evidence="1 4">Belongs to the glycosyl hydrolase 28 family.</text>
</comment>
<proteinExistence type="inferred from homology"/>
<evidence type="ECO:0000256" key="4">
    <source>
        <dbReference type="RuleBase" id="RU361169"/>
    </source>
</evidence>